<dbReference type="RefSeq" id="WP_317491437.1">
    <property type="nucleotide sequence ID" value="NZ_CP136051.1"/>
</dbReference>
<name>A0ABZ0IUT3_9BACT</name>
<evidence type="ECO:0000313" key="2">
    <source>
        <dbReference type="EMBL" id="WOK08805.1"/>
    </source>
</evidence>
<organism evidence="2 3">
    <name type="scientific">Imperialibacter roseus</name>
    <dbReference type="NCBI Taxonomy" id="1324217"/>
    <lineage>
        <taxon>Bacteria</taxon>
        <taxon>Pseudomonadati</taxon>
        <taxon>Bacteroidota</taxon>
        <taxon>Cytophagia</taxon>
        <taxon>Cytophagales</taxon>
        <taxon>Flammeovirgaceae</taxon>
        <taxon>Imperialibacter</taxon>
    </lineage>
</organism>
<accession>A0ABZ0IUT3</accession>
<dbReference type="Proteomes" id="UP001302349">
    <property type="component" value="Chromosome"/>
</dbReference>
<dbReference type="SUPFAM" id="SSF46785">
    <property type="entry name" value="Winged helix' DNA-binding domain"/>
    <property type="match status" value="1"/>
</dbReference>
<keyword evidence="3" id="KW-1185">Reference proteome</keyword>
<dbReference type="Pfam" id="PF03551">
    <property type="entry name" value="PadR"/>
    <property type="match status" value="1"/>
</dbReference>
<feature type="domain" description="Transcription regulator PadR N-terminal" evidence="1">
    <location>
        <begin position="19"/>
        <end position="89"/>
    </location>
</feature>
<protein>
    <submittedName>
        <fullName evidence="2">Helix-turn-helix transcriptional regulator</fullName>
    </submittedName>
</protein>
<evidence type="ECO:0000259" key="1">
    <source>
        <dbReference type="Pfam" id="PF03551"/>
    </source>
</evidence>
<gene>
    <name evidence="2" type="ORF">RT717_09175</name>
</gene>
<dbReference type="Gene3D" id="1.10.10.10">
    <property type="entry name" value="Winged helix-like DNA-binding domain superfamily/Winged helix DNA-binding domain"/>
    <property type="match status" value="1"/>
</dbReference>
<reference evidence="2 3" key="1">
    <citation type="journal article" date="2023" name="Microbiol. Resour. Announc.">
        <title>Complete Genome Sequence of Imperialibacter roseus strain P4T.</title>
        <authorList>
            <person name="Tizabi D.R."/>
            <person name="Bachvaroff T."/>
            <person name="Hill R.T."/>
        </authorList>
    </citation>
    <scope>NUCLEOTIDE SEQUENCE [LARGE SCALE GENOMIC DNA]</scope>
    <source>
        <strain evidence="2 3">P4T</strain>
    </source>
</reference>
<evidence type="ECO:0000313" key="3">
    <source>
        <dbReference type="Proteomes" id="UP001302349"/>
    </source>
</evidence>
<sequence>MKGTNLGELEEMILLVVASLFDNAYGVVIKEEVENKCQRSITISTVHNVLQRLAEKDYLESRYSDPTPERGGKRKLLFRVTKSGQEALENAKSIREQIWQSIPKVAFDRS</sequence>
<dbReference type="InterPro" id="IPR036390">
    <property type="entry name" value="WH_DNA-bd_sf"/>
</dbReference>
<dbReference type="InterPro" id="IPR005149">
    <property type="entry name" value="Tscrpt_reg_PadR_N"/>
</dbReference>
<dbReference type="InterPro" id="IPR036388">
    <property type="entry name" value="WH-like_DNA-bd_sf"/>
</dbReference>
<dbReference type="EMBL" id="CP136051">
    <property type="protein sequence ID" value="WOK08805.1"/>
    <property type="molecule type" value="Genomic_DNA"/>
</dbReference>
<proteinExistence type="predicted"/>